<name>W6JL55_9POXV</name>
<proteinExistence type="predicted"/>
<dbReference type="OrthoDB" id="5911at10239"/>
<keyword evidence="2" id="KW-1185">Reference proteome</keyword>
<sequence>MTSCVELGSRFHIFLRNNLPHYIVPPTNSGFNFSFCNIKNNQYLCCVRYRTDIRVLFGKTLIPGNYKKGKHFVWGRWNDPRFIDATCIFVSFWIDNNLIVDESIHPTFIWSQPICKPPRCLIKTMPLLSDFRIFKNENKLFIIDGNVTSIREIQIKQNFISLNTGLYFNCLCDDDDNYCYDKNWSYVTNIDNNFIFLNWIINGYVLETRIINSKTCITNKIIKLGGNYIIDGLGDSKSPMFSFGTSCIKIKNNLFIGAGHIKIILTGNYDIDSNIYKFRKLIYAKFINNKKYIQHNSYIYCMYFFKYDMNKNTLHISNCYLPIIKSTNYFFSIFFPMSIIKDNTNFIVTGGYGDYYSIAIIFNYKYILKQIKHNVSKFDIYKFNYELIYC</sequence>
<reference evidence="1 2" key="1">
    <citation type="journal article" date="2014" name="Virology">
        <title>The complete genome sequence of the Alphaentomopoxvirus Anomala cuprea entomopoxvirus, including its terminal hairpin loop sequences, suggests a potentially unique mode of apoptosis inhibition and mode of DNA replication.</title>
        <authorList>
            <person name="Mitsuhashi W."/>
            <person name="Miyamoto K."/>
            <person name="Wada S."/>
        </authorList>
    </citation>
    <scope>NUCLEOTIDE SEQUENCE [LARGE SCALE GENOMIC DNA]</scope>
    <source>
        <strain evidence="1">CV6M</strain>
    </source>
</reference>
<protein>
    <submittedName>
        <fullName evidence="1">Uncharacterized protein</fullName>
    </submittedName>
</protein>
<dbReference type="KEGG" id="vg:18263644"/>
<dbReference type="RefSeq" id="YP_009001688.1">
    <property type="nucleotide sequence ID" value="NC_023426.1"/>
</dbReference>
<evidence type="ECO:0000313" key="2">
    <source>
        <dbReference type="Proteomes" id="UP000174145"/>
    </source>
</evidence>
<dbReference type="Proteomes" id="UP000174145">
    <property type="component" value="Segment"/>
</dbReference>
<organism evidence="1 2">
    <name type="scientific">Alphaentomopoxvirus acuprea</name>
    <dbReference type="NCBI Taxonomy" id="62099"/>
    <lineage>
        <taxon>Viruses</taxon>
        <taxon>Varidnaviria</taxon>
        <taxon>Bamfordvirae</taxon>
        <taxon>Nucleocytoviricota</taxon>
        <taxon>Pokkesviricetes</taxon>
        <taxon>Chitovirales</taxon>
        <taxon>Poxviridae</taxon>
        <taxon>Entomopoxvirinae</taxon>
        <taxon>Alphaentomopoxvirus</taxon>
    </lineage>
</organism>
<accession>W6JL55</accession>
<dbReference type="GeneID" id="18263644"/>
<dbReference type="EMBL" id="AP013055">
    <property type="protein sequence ID" value="BAO49575.1"/>
    <property type="molecule type" value="Genomic_DNA"/>
</dbReference>
<evidence type="ECO:0000313" key="1">
    <source>
        <dbReference type="EMBL" id="BAO49575.1"/>
    </source>
</evidence>